<proteinExistence type="predicted"/>
<gene>
    <name evidence="1" type="ORF">BECKSD772F_GA0070984_11097</name>
</gene>
<name>A0A450YK97_9GAMM</name>
<sequence length="32" mass="3990">MFFYWSARSNKLQTGCSLRGRRFFRNFCFPKH</sequence>
<evidence type="ECO:0000313" key="1">
    <source>
        <dbReference type="EMBL" id="VFK41953.1"/>
    </source>
</evidence>
<dbReference type="AlphaFoldDB" id="A0A450YK97"/>
<protein>
    <submittedName>
        <fullName evidence="1">Uncharacterized protein</fullName>
    </submittedName>
</protein>
<accession>A0A450YK97</accession>
<reference evidence="1" key="1">
    <citation type="submission" date="2019-02" db="EMBL/GenBank/DDBJ databases">
        <authorList>
            <person name="Gruber-Vodicka R. H."/>
            <person name="Seah K. B. B."/>
        </authorList>
    </citation>
    <scope>NUCLEOTIDE SEQUENCE</scope>
    <source>
        <strain evidence="1">BECK_S1321</strain>
    </source>
</reference>
<organism evidence="1">
    <name type="scientific">Candidatus Kentrum sp. SD</name>
    <dbReference type="NCBI Taxonomy" id="2126332"/>
    <lineage>
        <taxon>Bacteria</taxon>
        <taxon>Pseudomonadati</taxon>
        <taxon>Pseudomonadota</taxon>
        <taxon>Gammaproteobacteria</taxon>
        <taxon>Candidatus Kentrum</taxon>
    </lineage>
</organism>
<dbReference type="EMBL" id="CAADFR010000109">
    <property type="protein sequence ID" value="VFK41953.1"/>
    <property type="molecule type" value="Genomic_DNA"/>
</dbReference>